<evidence type="ECO:0000256" key="1">
    <source>
        <dbReference type="SAM" id="MobiDB-lite"/>
    </source>
</evidence>
<feature type="compositionally biased region" description="Acidic residues" evidence="1">
    <location>
        <begin position="152"/>
        <end position="246"/>
    </location>
</feature>
<keyword evidence="4" id="KW-1185">Reference proteome</keyword>
<reference evidence="3 4" key="2">
    <citation type="submission" date="2016-08" db="EMBL/GenBank/DDBJ databases">
        <title>Pervasive Adenine N6-methylation of Active Genes in Fungi.</title>
        <authorList>
            <consortium name="DOE Joint Genome Institute"/>
            <person name="Mondo S.J."/>
            <person name="Dannebaum R.O."/>
            <person name="Kuo R.C."/>
            <person name="Labutti K."/>
            <person name="Haridas S."/>
            <person name="Kuo A."/>
            <person name="Salamov A."/>
            <person name="Ahrendt S.R."/>
            <person name="Lipzen A."/>
            <person name="Sullivan W."/>
            <person name="Andreopoulos W.B."/>
            <person name="Clum A."/>
            <person name="Lindquist E."/>
            <person name="Daum C."/>
            <person name="Ramamoorthy G.K."/>
            <person name="Gryganskyi A."/>
            <person name="Culley D."/>
            <person name="Magnuson J.K."/>
            <person name="James T.Y."/>
            <person name="O'Malley M.A."/>
            <person name="Stajich J.E."/>
            <person name="Spatafora J.W."/>
            <person name="Visel A."/>
            <person name="Grigoriev I.V."/>
        </authorList>
    </citation>
    <scope>NUCLEOTIDE SEQUENCE [LARGE SCALE GENOMIC DNA]</scope>
    <source>
        <strain evidence="3 4">S4</strain>
    </source>
</reference>
<feature type="region of interest" description="Disordered" evidence="1">
    <location>
        <begin position="132"/>
        <end position="255"/>
    </location>
</feature>
<evidence type="ECO:0000313" key="4">
    <source>
        <dbReference type="Proteomes" id="UP000193944"/>
    </source>
</evidence>
<feature type="chain" id="PRO_5012869762" evidence="2">
    <location>
        <begin position="20"/>
        <end position="267"/>
    </location>
</feature>
<evidence type="ECO:0000256" key="2">
    <source>
        <dbReference type="SAM" id="SignalP"/>
    </source>
</evidence>
<protein>
    <submittedName>
        <fullName evidence="3">Uncharacterized protein</fullName>
    </submittedName>
</protein>
<gene>
    <name evidence="3" type="ORF">BCR32DRAFT_290122</name>
</gene>
<dbReference type="Proteomes" id="UP000193944">
    <property type="component" value="Unassembled WGS sequence"/>
</dbReference>
<accession>A0A1Y1XKM7</accession>
<dbReference type="AlphaFoldDB" id="A0A1Y1XKM7"/>
<proteinExistence type="predicted"/>
<evidence type="ECO:0000313" key="3">
    <source>
        <dbReference type="EMBL" id="ORX86265.1"/>
    </source>
</evidence>
<dbReference type="OrthoDB" id="2150664at2759"/>
<keyword evidence="2" id="KW-0732">Signal</keyword>
<reference evidence="3 4" key="1">
    <citation type="submission" date="2016-08" db="EMBL/GenBank/DDBJ databases">
        <title>A Parts List for Fungal Cellulosomes Revealed by Comparative Genomics.</title>
        <authorList>
            <consortium name="DOE Joint Genome Institute"/>
            <person name="Haitjema C.H."/>
            <person name="Gilmore S.P."/>
            <person name="Henske J.K."/>
            <person name="Solomon K.V."/>
            <person name="De Groot R."/>
            <person name="Kuo A."/>
            <person name="Mondo S.J."/>
            <person name="Salamov A.A."/>
            <person name="Labutti K."/>
            <person name="Zhao Z."/>
            <person name="Chiniquy J."/>
            <person name="Barry K."/>
            <person name="Brewer H.M."/>
            <person name="Purvine S.O."/>
            <person name="Wright A.T."/>
            <person name="Boxma B."/>
            <person name="Van Alen T."/>
            <person name="Hackstein J.H."/>
            <person name="Baker S.E."/>
            <person name="Grigoriev I.V."/>
            <person name="O'Malley M.A."/>
        </authorList>
    </citation>
    <scope>NUCLEOTIDE SEQUENCE [LARGE SCALE GENOMIC DNA]</scope>
    <source>
        <strain evidence="3 4">S4</strain>
    </source>
</reference>
<organism evidence="3 4">
    <name type="scientific">Anaeromyces robustus</name>
    <dbReference type="NCBI Taxonomy" id="1754192"/>
    <lineage>
        <taxon>Eukaryota</taxon>
        <taxon>Fungi</taxon>
        <taxon>Fungi incertae sedis</taxon>
        <taxon>Chytridiomycota</taxon>
        <taxon>Chytridiomycota incertae sedis</taxon>
        <taxon>Neocallimastigomycetes</taxon>
        <taxon>Neocallimastigales</taxon>
        <taxon>Neocallimastigaceae</taxon>
        <taxon>Anaeromyces</taxon>
    </lineage>
</organism>
<feature type="signal peptide" evidence="2">
    <location>
        <begin position="1"/>
        <end position="19"/>
    </location>
</feature>
<comment type="caution">
    <text evidence="3">The sequence shown here is derived from an EMBL/GenBank/DDBJ whole genome shotgun (WGS) entry which is preliminary data.</text>
</comment>
<name>A0A1Y1XKM7_9FUNG</name>
<sequence length="267" mass="28914">MKFVSAILIATVALIGANAKCFEQDNEEFFLLPATSKAKAEDYCIINGGKLAEINDRNQNNAASAVAACSEAGSSSVDVWIKSWNSDSYNNVGILMNVNKESKGFTIHQYFEFFNRKRDEIFEVNEEPVQEAAPTILADESETVSASSLGTVDEEPPAEEPAAEEQAGEEQPAEEQAGEEQPVEEPAAEEPAAEEPVVEEPVVEEPAAEEPVVEEPVVEEPVVEEPVVEEPVVEEPVAEEPAEEVPVEQGYVDDGVGTKYEVLCQVA</sequence>
<dbReference type="EMBL" id="MCFG01000023">
    <property type="protein sequence ID" value="ORX86265.1"/>
    <property type="molecule type" value="Genomic_DNA"/>
</dbReference>